<reference evidence="1" key="1">
    <citation type="submission" date="2020-11" db="EMBL/GenBank/DDBJ databases">
        <authorList>
            <person name="Tran Van P."/>
        </authorList>
    </citation>
    <scope>NUCLEOTIDE SEQUENCE</scope>
</reference>
<dbReference type="EMBL" id="CAJPVJ010010367">
    <property type="protein sequence ID" value="CAG2173173.1"/>
    <property type="molecule type" value="Genomic_DNA"/>
</dbReference>
<proteinExistence type="predicted"/>
<organism evidence="1">
    <name type="scientific">Oppiella nova</name>
    <dbReference type="NCBI Taxonomy" id="334625"/>
    <lineage>
        <taxon>Eukaryota</taxon>
        <taxon>Metazoa</taxon>
        <taxon>Ecdysozoa</taxon>
        <taxon>Arthropoda</taxon>
        <taxon>Chelicerata</taxon>
        <taxon>Arachnida</taxon>
        <taxon>Acari</taxon>
        <taxon>Acariformes</taxon>
        <taxon>Sarcoptiformes</taxon>
        <taxon>Oribatida</taxon>
        <taxon>Brachypylina</taxon>
        <taxon>Oppioidea</taxon>
        <taxon>Oppiidae</taxon>
        <taxon>Oppiella</taxon>
    </lineage>
</organism>
<keyword evidence="2" id="KW-1185">Reference proteome</keyword>
<gene>
    <name evidence="1" type="ORF">ONB1V03_LOCUS12626</name>
</gene>
<protein>
    <submittedName>
        <fullName evidence="1">Uncharacterized protein</fullName>
    </submittedName>
</protein>
<evidence type="ECO:0000313" key="2">
    <source>
        <dbReference type="Proteomes" id="UP000728032"/>
    </source>
</evidence>
<accession>A0A7R9MAA4</accession>
<dbReference type="Proteomes" id="UP000728032">
    <property type="component" value="Unassembled WGS sequence"/>
</dbReference>
<dbReference type="AlphaFoldDB" id="A0A7R9MAA4"/>
<name>A0A7R9MAA4_9ACAR</name>
<sequence length="76" mass="8731">MSIHLSDLLDSICHDLDKIGPNSFIVDNSVKTITDLTIKLKKSKTLFIRIQQMVSYIDNLHICHELYCDPDTDIIK</sequence>
<evidence type="ECO:0000313" key="1">
    <source>
        <dbReference type="EMBL" id="CAD7655986.1"/>
    </source>
</evidence>
<dbReference type="EMBL" id="OC925192">
    <property type="protein sequence ID" value="CAD7655986.1"/>
    <property type="molecule type" value="Genomic_DNA"/>
</dbReference>